<feature type="compositionally biased region" description="Low complexity" evidence="10">
    <location>
        <begin position="355"/>
        <end position="373"/>
    </location>
</feature>
<sequence>MKLFKRKIKDTQNTDVIAPEKTKKPQSNTHLLIGLFLCIVGIAGATALLLWSQTEALDEQQQKYTQAWTEAFLSSVKQSVELINNDAQAIAENPAVIAALHSKDEQAIQILAQQLSYRASVVDLFISPRGQAALDNQRAAPINYAALDLINSAESGNKPAPEFFIADNKRYIYQATAVLAPTSKRAIGTVLITYDAALLSKTLPNLSSHDLQISLQQKLPNAPQLTIASKGQVSGSFTSKTLTTAHPQWTLTLTQTNKSLTSNTGFILAAGALAIALISGLAALFVAYFGLRTQTDKDCRQFSQLLQEWQMGKSFNADMLRTPALQALAVSLSHTAAQKRSQPSAPKPPEPTPTPVESEQAESFSEEQPAAAQPSFAQDHLQTSSILVEDEILDIDILDEELDPFGLNQATNNSFDLTQQSVVSSIFRAYDIRGIVDETLTSDTAYWIGRAVGAESINQGQPAVAVARDGRLSGPELSESLIQGLVEAGCEVTDLGMVPTPVLYFATHTLPATTGVMVTGSHNPANYNGFKIVIDGETLANERITALYERIKDHDLSTGSGRVEQLDILPAYLDRICSDVALAKPLKIVIDCGNGVAGVIAQELFEGLGCEVVPLFCEVDGNFPNHHPDPGKPENLHQLIMTVQQQQADIGIAFDGDADRLGVVTNTGQIIFADRLMMLLAKDVVSRNPGADIIFDVKCSRRLPALISGYGGRPIMWKTGHSLMKAKLKQTGALLAGEMSGHIFYKERWYGFDDGLYSAARLLEIIAMDTRTSEQIFAAFPTSHSTPELTIDVTDDSKFKIINTLLNAAQWGEGKVNTLDGVRVDYPKSWGLVRASNTTPTLVLRFEGDSQEELQAVIEIFRNQLLAIEPSLSWPF</sequence>
<evidence type="ECO:0000256" key="2">
    <source>
        <dbReference type="ARBA" id="ARBA00001946"/>
    </source>
</evidence>
<dbReference type="InterPro" id="IPR016055">
    <property type="entry name" value="A-D-PHexomutase_a/b/a-I/II/III"/>
</dbReference>
<dbReference type="PANTHER" id="PTHR43771">
    <property type="entry name" value="PHOSPHOMANNOMUTASE"/>
    <property type="match status" value="1"/>
</dbReference>
<dbReference type="PRINTS" id="PR00509">
    <property type="entry name" value="PGMPMM"/>
</dbReference>
<dbReference type="Pfam" id="PF00408">
    <property type="entry name" value="PGM_PMM_IV"/>
    <property type="match status" value="1"/>
</dbReference>
<dbReference type="EC" id="5.4.2.8" evidence="5"/>
<keyword evidence="8" id="KW-0460">Magnesium</keyword>
<feature type="domain" description="Alpha-D-phosphohexomutase alpha/beta/alpha" evidence="15">
    <location>
        <begin position="674"/>
        <end position="780"/>
    </location>
</feature>
<gene>
    <name evidence="16" type="ORF">QEZ41_10885</name>
</gene>
<protein>
    <recommendedName>
        <fullName evidence="5">phosphomannomutase</fullName>
        <ecNumber evidence="5">5.4.2.8</ecNumber>
    </recommendedName>
</protein>
<evidence type="ECO:0000256" key="5">
    <source>
        <dbReference type="ARBA" id="ARBA00012730"/>
    </source>
</evidence>
<feature type="transmembrane region" description="Helical" evidence="11">
    <location>
        <begin position="266"/>
        <end position="291"/>
    </location>
</feature>
<dbReference type="RefSeq" id="WP_289411608.1">
    <property type="nucleotide sequence ID" value="NZ_JAUCDY010000016.1"/>
</dbReference>
<evidence type="ECO:0000259" key="14">
    <source>
        <dbReference type="Pfam" id="PF02879"/>
    </source>
</evidence>
<evidence type="ECO:0000256" key="10">
    <source>
        <dbReference type="SAM" id="MobiDB-lite"/>
    </source>
</evidence>
<comment type="similarity">
    <text evidence="4">Belongs to the phosphohexose mutase family.</text>
</comment>
<comment type="caution">
    <text evidence="16">The sequence shown here is derived from an EMBL/GenBank/DDBJ whole genome shotgun (WGS) entry which is preliminary data.</text>
</comment>
<dbReference type="EMBL" id="JAUCDY010000016">
    <property type="protein sequence ID" value="MDM7858769.1"/>
    <property type="molecule type" value="Genomic_DNA"/>
</dbReference>
<dbReference type="InterPro" id="IPR016066">
    <property type="entry name" value="A-D-PHexomutase_CS"/>
</dbReference>
<proteinExistence type="inferred from homology"/>
<comment type="catalytic activity">
    <reaction evidence="1">
        <text>alpha-D-mannose 1-phosphate = D-mannose 6-phosphate</text>
        <dbReference type="Rhea" id="RHEA:11140"/>
        <dbReference type="ChEBI" id="CHEBI:58409"/>
        <dbReference type="ChEBI" id="CHEBI:58735"/>
        <dbReference type="EC" id="5.4.2.8"/>
    </reaction>
</comment>
<dbReference type="Pfam" id="PF02880">
    <property type="entry name" value="PGM_PMM_III"/>
    <property type="match status" value="1"/>
</dbReference>
<keyword evidence="11" id="KW-1133">Transmembrane helix</keyword>
<dbReference type="SUPFAM" id="SSF55957">
    <property type="entry name" value="Phosphoglucomutase, C-terminal domain"/>
    <property type="match status" value="1"/>
</dbReference>
<comment type="cofactor">
    <cofactor evidence="2">
        <name>Mg(2+)</name>
        <dbReference type="ChEBI" id="CHEBI:18420"/>
    </cofactor>
</comment>
<feature type="domain" description="Alpha-D-phosphohexomutase alpha/beta/alpha" evidence="14">
    <location>
        <begin position="572"/>
        <end position="668"/>
    </location>
</feature>
<dbReference type="Pfam" id="PF02879">
    <property type="entry name" value="PGM_PMM_II"/>
    <property type="match status" value="1"/>
</dbReference>
<organism evidence="16 17">
    <name type="scientific">Thiopseudomonas acetoxidans</name>
    <dbReference type="NCBI Taxonomy" id="3041622"/>
    <lineage>
        <taxon>Bacteria</taxon>
        <taxon>Pseudomonadati</taxon>
        <taxon>Pseudomonadota</taxon>
        <taxon>Gammaproteobacteria</taxon>
        <taxon>Pseudomonadales</taxon>
        <taxon>Pseudomonadaceae</taxon>
        <taxon>Thiopseudomonas</taxon>
    </lineage>
</organism>
<dbReference type="InterPro" id="IPR005844">
    <property type="entry name" value="A-D-PHexomutase_a/b/a-I"/>
</dbReference>
<dbReference type="SUPFAM" id="SSF53738">
    <property type="entry name" value="Phosphoglucomutase, first 3 domains"/>
    <property type="match status" value="3"/>
</dbReference>
<evidence type="ECO:0000313" key="16">
    <source>
        <dbReference type="EMBL" id="MDM7858769.1"/>
    </source>
</evidence>
<comment type="pathway">
    <text evidence="3">Nucleotide-sugar biosynthesis; GDP-alpha-D-mannose biosynthesis; alpha-D-mannose 1-phosphate from D-fructose 6-phosphate: step 2/2.</text>
</comment>
<dbReference type="InterPro" id="IPR005845">
    <property type="entry name" value="A-D-PHexomutase_a/b/a-II"/>
</dbReference>
<evidence type="ECO:0000256" key="1">
    <source>
        <dbReference type="ARBA" id="ARBA00000586"/>
    </source>
</evidence>
<evidence type="ECO:0000256" key="9">
    <source>
        <dbReference type="ARBA" id="ARBA00023235"/>
    </source>
</evidence>
<dbReference type="PROSITE" id="PS00710">
    <property type="entry name" value="PGM_PMM"/>
    <property type="match status" value="1"/>
</dbReference>
<evidence type="ECO:0000256" key="3">
    <source>
        <dbReference type="ARBA" id="ARBA00004699"/>
    </source>
</evidence>
<dbReference type="Gene3D" id="3.40.120.10">
    <property type="entry name" value="Alpha-D-Glucose-1,6-Bisphosphate, subunit A, domain 3"/>
    <property type="match status" value="3"/>
</dbReference>
<evidence type="ECO:0000259" key="13">
    <source>
        <dbReference type="Pfam" id="PF02878"/>
    </source>
</evidence>
<dbReference type="InterPro" id="IPR005843">
    <property type="entry name" value="A-D-PHexomutase_C"/>
</dbReference>
<reference evidence="16 17" key="1">
    <citation type="submission" date="2023-06" db="EMBL/GenBank/DDBJ databases">
        <title>Thiopseudomonas sp. CY1220 draft genome sequence.</title>
        <authorList>
            <person name="Zhao G."/>
            <person name="An M."/>
        </authorList>
    </citation>
    <scope>NUCLEOTIDE SEQUENCE [LARGE SCALE GENOMIC DNA]</scope>
    <source>
        <strain evidence="16 17">CY1220</strain>
    </source>
</reference>
<dbReference type="InterPro" id="IPR005846">
    <property type="entry name" value="A-D-PHexomutase_a/b/a-III"/>
</dbReference>
<evidence type="ECO:0000259" key="12">
    <source>
        <dbReference type="Pfam" id="PF00408"/>
    </source>
</evidence>
<keyword evidence="7" id="KW-0479">Metal-binding</keyword>
<dbReference type="Pfam" id="PF02878">
    <property type="entry name" value="PGM_PMM_I"/>
    <property type="match status" value="1"/>
</dbReference>
<dbReference type="CDD" id="cd03089">
    <property type="entry name" value="PMM_PGM"/>
    <property type="match status" value="1"/>
</dbReference>
<dbReference type="Proteomes" id="UP001241056">
    <property type="component" value="Unassembled WGS sequence"/>
</dbReference>
<evidence type="ECO:0000256" key="11">
    <source>
        <dbReference type="SAM" id="Phobius"/>
    </source>
</evidence>
<dbReference type="PANTHER" id="PTHR43771:SF2">
    <property type="entry name" value="PHOSPHOMANNOMUTASE_PHOSPHOGLUCOMUTASE"/>
    <property type="match status" value="1"/>
</dbReference>
<feature type="compositionally biased region" description="Pro residues" evidence="10">
    <location>
        <begin position="345"/>
        <end position="354"/>
    </location>
</feature>
<feature type="domain" description="Alpha-D-phosphohexomutase C-terminal" evidence="12">
    <location>
        <begin position="793"/>
        <end position="862"/>
    </location>
</feature>
<feature type="domain" description="Alpha-D-phosphohexomutase alpha/beta/alpha" evidence="13">
    <location>
        <begin position="426"/>
        <end position="555"/>
    </location>
</feature>
<name>A0ABT7SS04_9GAMM</name>
<evidence type="ECO:0000259" key="15">
    <source>
        <dbReference type="Pfam" id="PF02880"/>
    </source>
</evidence>
<evidence type="ECO:0000256" key="8">
    <source>
        <dbReference type="ARBA" id="ARBA00022842"/>
    </source>
</evidence>
<evidence type="ECO:0000256" key="6">
    <source>
        <dbReference type="ARBA" id="ARBA00022553"/>
    </source>
</evidence>
<feature type="transmembrane region" description="Helical" evidence="11">
    <location>
        <begin position="31"/>
        <end position="51"/>
    </location>
</feature>
<keyword evidence="9" id="KW-0413">Isomerase</keyword>
<dbReference type="Gene3D" id="3.30.310.50">
    <property type="entry name" value="Alpha-D-phosphohexomutase, C-terminal domain"/>
    <property type="match status" value="1"/>
</dbReference>
<evidence type="ECO:0000313" key="17">
    <source>
        <dbReference type="Proteomes" id="UP001241056"/>
    </source>
</evidence>
<keyword evidence="11" id="KW-0472">Membrane</keyword>
<evidence type="ECO:0000256" key="7">
    <source>
        <dbReference type="ARBA" id="ARBA00022723"/>
    </source>
</evidence>
<dbReference type="InterPro" id="IPR036900">
    <property type="entry name" value="A-D-PHexomutase_C_sf"/>
</dbReference>
<keyword evidence="11" id="KW-0812">Transmembrane</keyword>
<keyword evidence="17" id="KW-1185">Reference proteome</keyword>
<keyword evidence="6" id="KW-0597">Phosphoprotein</keyword>
<dbReference type="InterPro" id="IPR005841">
    <property type="entry name" value="Alpha-D-phosphohexomutase_SF"/>
</dbReference>
<accession>A0ABT7SS04</accession>
<evidence type="ECO:0000256" key="4">
    <source>
        <dbReference type="ARBA" id="ARBA00010231"/>
    </source>
</evidence>
<feature type="region of interest" description="Disordered" evidence="10">
    <location>
        <begin position="336"/>
        <end position="376"/>
    </location>
</feature>